<dbReference type="PANTHER" id="PTHR11096:SF1">
    <property type="entry name" value="RNA 3'-TERMINAL PHOSPHATE CYCLASE-LIKE PROTEIN"/>
    <property type="match status" value="1"/>
</dbReference>
<dbReference type="GO" id="GO:0000479">
    <property type="term" value="P:endonucleolytic cleavage of tricistronic rRNA transcript (SSU-rRNA, 5.8S rRNA, LSU-rRNA)"/>
    <property type="evidence" value="ECO:0007669"/>
    <property type="project" value="TreeGrafter"/>
</dbReference>
<evidence type="ECO:0000256" key="2">
    <source>
        <dbReference type="ARBA" id="ARBA00007089"/>
    </source>
</evidence>
<dbReference type="PANTHER" id="PTHR11096">
    <property type="entry name" value="RNA 3' TERMINAL PHOSPHATE CYCLASE"/>
    <property type="match status" value="1"/>
</dbReference>
<evidence type="ECO:0000313" key="7">
    <source>
        <dbReference type="EMBL" id="KAF6063699.1"/>
    </source>
</evidence>
<sequence length="228" mass="24541">MSSVASKKIITFEGHRNFRLRLVLATLSGKPIKITKIRSQDLNPGLKDHEVSFLRLLEAVTNGSHIEISYTGTTIIYRPGIIIGLTNIAGNDTGVDAIKWGLLPVMEKFGVREVSLHILKRGSAPLGVAYCTRVSPSIVNRMIDSARAVLKPTGCEVNITADVWRGENSGKSPGFGITLVAESKRGWRIVTENVGSAGSLPEDSGELTAYQLLEEISNSGVVGDTSCH</sequence>
<dbReference type="GO" id="GO:0004521">
    <property type="term" value="F:RNA endonuclease activity"/>
    <property type="evidence" value="ECO:0007669"/>
    <property type="project" value="TreeGrafter"/>
</dbReference>
<comment type="caution">
    <text evidence="7">The sequence shown here is derived from an EMBL/GenBank/DDBJ whole genome shotgun (WGS) entry which is preliminary data.</text>
</comment>
<evidence type="ECO:0000259" key="5">
    <source>
        <dbReference type="Pfam" id="PF01137"/>
    </source>
</evidence>
<dbReference type="SUPFAM" id="SSF55205">
    <property type="entry name" value="EPT/RTPC-like"/>
    <property type="match status" value="1"/>
</dbReference>
<keyword evidence="4" id="KW-0539">Nucleus</keyword>
<dbReference type="Gene3D" id="3.65.10.20">
    <property type="entry name" value="RNA 3'-terminal phosphate cyclase domain"/>
    <property type="match status" value="1"/>
</dbReference>
<dbReference type="InterPro" id="IPR000228">
    <property type="entry name" value="RNA3'_term_phos_cyc"/>
</dbReference>
<dbReference type="InterPro" id="IPR013791">
    <property type="entry name" value="RNA3'-term_phos_cycl_insert"/>
</dbReference>
<keyword evidence="3" id="KW-0690">Ribosome biogenesis</keyword>
<comment type="subcellular location">
    <subcellularLocation>
        <location evidence="1">Nucleus</location>
        <location evidence="1">Nucleolus</location>
    </subcellularLocation>
</comment>
<feature type="domain" description="RNA 3'-terminal phosphate cyclase insert" evidence="6">
    <location>
        <begin position="127"/>
        <end position="217"/>
    </location>
</feature>
<dbReference type="Gene3D" id="3.30.360.20">
    <property type="entry name" value="RNA 3'-terminal phosphate cyclase, insert domain"/>
    <property type="match status" value="1"/>
</dbReference>
<evidence type="ECO:0000256" key="3">
    <source>
        <dbReference type="ARBA" id="ARBA00022517"/>
    </source>
</evidence>
<dbReference type="AlphaFoldDB" id="A0A8H6BU26"/>
<proteinExistence type="inferred from homology"/>
<reference evidence="7 8" key="1">
    <citation type="submission" date="2020-03" db="EMBL/GenBank/DDBJ databases">
        <title>FDA dAtabase for Regulatory Grade micrObial Sequences (FDA-ARGOS): Supporting development and validation of Infectious Disease Dx tests.</title>
        <authorList>
            <person name="Campos J."/>
            <person name="Goldberg B."/>
            <person name="Tallon L."/>
            <person name="Sadzewicz L."/>
            <person name="Vavikolanu K."/>
            <person name="Mehta A."/>
            <person name="Aluvathingal J."/>
            <person name="Nadendla S."/>
            <person name="Nandy P."/>
            <person name="Geyer C."/>
            <person name="Yan Y."/>
            <person name="Sichtig H."/>
        </authorList>
    </citation>
    <scope>NUCLEOTIDE SEQUENCE [LARGE SCALE GENOMIC DNA]</scope>
    <source>
        <strain evidence="7 8">FDAARGOS_656</strain>
    </source>
</reference>
<name>A0A8H6BU26_CANAX</name>
<evidence type="ECO:0000256" key="4">
    <source>
        <dbReference type="ARBA" id="ARBA00023242"/>
    </source>
</evidence>
<accession>A0A8H6BU26</accession>
<dbReference type="InterPro" id="IPR036553">
    <property type="entry name" value="RPTC_insert"/>
</dbReference>
<dbReference type="GO" id="GO:0005730">
    <property type="term" value="C:nucleolus"/>
    <property type="evidence" value="ECO:0007669"/>
    <property type="project" value="UniProtKB-SubCell"/>
</dbReference>
<dbReference type="InterPro" id="IPR013792">
    <property type="entry name" value="RNA3'P_cycl/enolpyr_Trfase_a/b"/>
</dbReference>
<dbReference type="Proteomes" id="UP000536275">
    <property type="component" value="Unassembled WGS sequence"/>
</dbReference>
<dbReference type="EMBL" id="JABWAD010000060">
    <property type="protein sequence ID" value="KAF6063699.1"/>
    <property type="molecule type" value="Genomic_DNA"/>
</dbReference>
<dbReference type="FunFam" id="3.30.360.20:FF:000004">
    <property type="entry name" value="18S rRNA biogenesis protein"/>
    <property type="match status" value="1"/>
</dbReference>
<protein>
    <submittedName>
        <fullName evidence="7">RNA 3'-terminal phosphate cyclase (RTC), insert domain family protein</fullName>
    </submittedName>
</protein>
<dbReference type="InterPro" id="IPR023797">
    <property type="entry name" value="RNA3'_phos_cyclase_dom"/>
</dbReference>
<dbReference type="Pfam" id="PF01137">
    <property type="entry name" value="RTC"/>
    <property type="match status" value="1"/>
</dbReference>
<evidence type="ECO:0000256" key="1">
    <source>
        <dbReference type="ARBA" id="ARBA00004604"/>
    </source>
</evidence>
<comment type="similarity">
    <text evidence="2">Belongs to the RNA 3'-terminal cyclase family. Type 2 subfamily.</text>
</comment>
<feature type="domain" description="RNA 3'-terminal phosphate cyclase" evidence="5">
    <location>
        <begin position="11"/>
        <end position="82"/>
    </location>
</feature>
<dbReference type="InterPro" id="IPR037136">
    <property type="entry name" value="RNA3'_phos_cyclase_dom_sf"/>
</dbReference>
<evidence type="ECO:0000259" key="6">
    <source>
        <dbReference type="Pfam" id="PF05189"/>
    </source>
</evidence>
<dbReference type="Pfam" id="PF05189">
    <property type="entry name" value="RTC_insert"/>
    <property type="match status" value="1"/>
</dbReference>
<gene>
    <name evidence="7" type="ORF">FOB64_005325</name>
</gene>
<organism evidence="7 8">
    <name type="scientific">Candida albicans</name>
    <name type="common">Yeast</name>
    <dbReference type="NCBI Taxonomy" id="5476"/>
    <lineage>
        <taxon>Eukaryota</taxon>
        <taxon>Fungi</taxon>
        <taxon>Dikarya</taxon>
        <taxon>Ascomycota</taxon>
        <taxon>Saccharomycotina</taxon>
        <taxon>Pichiomycetes</taxon>
        <taxon>Debaryomycetaceae</taxon>
        <taxon>Candida/Lodderomyces clade</taxon>
        <taxon>Candida</taxon>
    </lineage>
</organism>
<evidence type="ECO:0000313" key="8">
    <source>
        <dbReference type="Proteomes" id="UP000536275"/>
    </source>
</evidence>